<evidence type="ECO:0000256" key="3">
    <source>
        <dbReference type="ARBA" id="ARBA00023315"/>
    </source>
</evidence>
<dbReference type="Gene3D" id="3.30.559.10">
    <property type="entry name" value="Chloramphenicol acetyltransferase-like domain"/>
    <property type="match status" value="2"/>
</dbReference>
<gene>
    <name evidence="4" type="ORF">TorRG33x02_289890</name>
</gene>
<name>A0A2P5CCP9_TREOI</name>
<comment type="caution">
    <text evidence="4">The sequence shown here is derived from an EMBL/GenBank/DDBJ whole genome shotgun (WGS) entry which is preliminary data.</text>
</comment>
<keyword evidence="2 4" id="KW-0808">Transferase</keyword>
<dbReference type="PANTHER" id="PTHR31623:SF122">
    <property type="entry name" value="HXXXD-TYPE ACYL-TRANSFERASE FAMILY PROTEIN"/>
    <property type="match status" value="1"/>
</dbReference>
<reference evidence="5" key="1">
    <citation type="submission" date="2016-06" db="EMBL/GenBank/DDBJ databases">
        <title>Parallel loss of symbiosis genes in relatives of nitrogen-fixing non-legume Parasponia.</title>
        <authorList>
            <person name="Van Velzen R."/>
            <person name="Holmer R."/>
            <person name="Bu F."/>
            <person name="Rutten L."/>
            <person name="Van Zeijl A."/>
            <person name="Liu W."/>
            <person name="Santuari L."/>
            <person name="Cao Q."/>
            <person name="Sharma T."/>
            <person name="Shen D."/>
            <person name="Roswanjaya Y."/>
            <person name="Wardhani T."/>
            <person name="Kalhor M.S."/>
            <person name="Jansen J."/>
            <person name="Van den Hoogen J."/>
            <person name="Gungor B."/>
            <person name="Hartog M."/>
            <person name="Hontelez J."/>
            <person name="Verver J."/>
            <person name="Yang W.-C."/>
            <person name="Schijlen E."/>
            <person name="Repin R."/>
            <person name="Schilthuizen M."/>
            <person name="Schranz E."/>
            <person name="Heidstra R."/>
            <person name="Miyata K."/>
            <person name="Fedorova E."/>
            <person name="Kohlen W."/>
            <person name="Bisseling T."/>
            <person name="Smit S."/>
            <person name="Geurts R."/>
        </authorList>
    </citation>
    <scope>NUCLEOTIDE SEQUENCE [LARGE SCALE GENOMIC DNA]</scope>
    <source>
        <strain evidence="5">cv. RG33-2</strain>
    </source>
</reference>
<sequence length="472" mass="52413">MEIEILSRELVKPSSPTPSHLRDYKLCLLDQFFPKYHGGIIFFYSVNPDIIHANNSQNDNVDENYYCRILKKSLSDTLTDFYPIAGRFKGTSTIDCNDDGASVVEAKLNSTLSDFLVSVSQSSGNPYQELGKLVLSLDSETMELASNCMLIAQITIFECRGVAISFCLEHRFCDLSSVVVFLKGWSARARGGSGGEIAVPDFVGSSFLPPQDMPPLPPLANLIENGTTTRLVLDSSKISALKSKFITESGELLSPISTNNLSRVEVVLALILKSAISAARSVTASAAKSVILCAVNLRNRTALPLSENSIGNLIWFPQVTIEEGENVEFHEVVSKIKRETASFYDETVRRIRNDEEGNALVFEAMKRREEVIKSVDDVNTYDCSSWCRFPVYEMDFGWGRPVWVSSGVVSSRNLIVFVDTKCGSGIQAWVTFHPKVMAVFERDEELLSFASLNLVFLFSFFCMQVVQLLISL</sequence>
<evidence type="ECO:0000256" key="2">
    <source>
        <dbReference type="ARBA" id="ARBA00022679"/>
    </source>
</evidence>
<dbReference type="InterPro" id="IPR023213">
    <property type="entry name" value="CAT-like_dom_sf"/>
</dbReference>
<organism evidence="4 5">
    <name type="scientific">Trema orientale</name>
    <name type="common">Charcoal tree</name>
    <name type="synonym">Celtis orientalis</name>
    <dbReference type="NCBI Taxonomy" id="63057"/>
    <lineage>
        <taxon>Eukaryota</taxon>
        <taxon>Viridiplantae</taxon>
        <taxon>Streptophyta</taxon>
        <taxon>Embryophyta</taxon>
        <taxon>Tracheophyta</taxon>
        <taxon>Spermatophyta</taxon>
        <taxon>Magnoliopsida</taxon>
        <taxon>eudicotyledons</taxon>
        <taxon>Gunneridae</taxon>
        <taxon>Pentapetalae</taxon>
        <taxon>rosids</taxon>
        <taxon>fabids</taxon>
        <taxon>Rosales</taxon>
        <taxon>Cannabaceae</taxon>
        <taxon>Trema</taxon>
    </lineage>
</organism>
<keyword evidence="5" id="KW-1185">Reference proteome</keyword>
<keyword evidence="3" id="KW-0012">Acyltransferase</keyword>
<dbReference type="AlphaFoldDB" id="A0A2P5CCP9"/>
<dbReference type="InParanoid" id="A0A2P5CCP9"/>
<dbReference type="EMBL" id="JXTC01000381">
    <property type="protein sequence ID" value="PON58785.1"/>
    <property type="molecule type" value="Genomic_DNA"/>
</dbReference>
<evidence type="ECO:0000313" key="5">
    <source>
        <dbReference type="Proteomes" id="UP000237000"/>
    </source>
</evidence>
<proteinExistence type="inferred from homology"/>
<protein>
    <submittedName>
        <fullName evidence="4">Transferase</fullName>
    </submittedName>
</protein>
<comment type="similarity">
    <text evidence="1">Belongs to the plant acyltransferase family.</text>
</comment>
<dbReference type="Proteomes" id="UP000237000">
    <property type="component" value="Unassembled WGS sequence"/>
</dbReference>
<dbReference type="GO" id="GO:0016746">
    <property type="term" value="F:acyltransferase activity"/>
    <property type="evidence" value="ECO:0007669"/>
    <property type="project" value="UniProtKB-KW"/>
</dbReference>
<dbReference type="STRING" id="63057.A0A2P5CCP9"/>
<evidence type="ECO:0000256" key="1">
    <source>
        <dbReference type="ARBA" id="ARBA00009861"/>
    </source>
</evidence>
<dbReference type="PANTHER" id="PTHR31623">
    <property type="entry name" value="F21J9.9"/>
    <property type="match status" value="1"/>
</dbReference>
<accession>A0A2P5CCP9</accession>
<evidence type="ECO:0000313" key="4">
    <source>
        <dbReference type="EMBL" id="PON58785.1"/>
    </source>
</evidence>
<dbReference type="Pfam" id="PF02458">
    <property type="entry name" value="Transferase"/>
    <property type="match status" value="1"/>
</dbReference>
<dbReference type="OrthoDB" id="671439at2759"/>